<dbReference type="InterPro" id="IPR010998">
    <property type="entry name" value="Integrase_recombinase_N"/>
</dbReference>
<feature type="domain" description="Tyr recombinase" evidence="4">
    <location>
        <begin position="187"/>
        <end position="380"/>
    </location>
</feature>
<dbReference type="GO" id="GO:0006310">
    <property type="term" value="P:DNA recombination"/>
    <property type="evidence" value="ECO:0007669"/>
    <property type="project" value="UniProtKB-KW"/>
</dbReference>
<dbReference type="InterPro" id="IPR050090">
    <property type="entry name" value="Tyrosine_recombinase_XerCD"/>
</dbReference>
<evidence type="ECO:0000256" key="2">
    <source>
        <dbReference type="ARBA" id="ARBA00023125"/>
    </source>
</evidence>
<dbReference type="Proteomes" id="UP000318080">
    <property type="component" value="Unassembled WGS sequence"/>
</dbReference>
<evidence type="ECO:0000256" key="3">
    <source>
        <dbReference type="ARBA" id="ARBA00023172"/>
    </source>
</evidence>
<evidence type="ECO:0000259" key="4">
    <source>
        <dbReference type="PROSITE" id="PS51898"/>
    </source>
</evidence>
<proteinExistence type="inferred from homology"/>
<evidence type="ECO:0000313" key="5">
    <source>
        <dbReference type="EMBL" id="TQE44446.1"/>
    </source>
</evidence>
<dbReference type="InterPro" id="IPR013762">
    <property type="entry name" value="Integrase-like_cat_sf"/>
</dbReference>
<accession>A0A540R9N6</accession>
<organism evidence="5 6">
    <name type="scientific">Corynebacterium phoceense</name>
    <dbReference type="NCBI Taxonomy" id="1686286"/>
    <lineage>
        <taxon>Bacteria</taxon>
        <taxon>Bacillati</taxon>
        <taxon>Actinomycetota</taxon>
        <taxon>Actinomycetes</taxon>
        <taxon>Mycobacteriales</taxon>
        <taxon>Corynebacteriaceae</taxon>
        <taxon>Corynebacterium</taxon>
    </lineage>
</organism>
<sequence length="391" mass="42896">MARRKLKVGELGTINFVRLEHRKWRARAYTRNFSGERIQVQGTGPTKDAAHASLINNAKVSAYTGASEGISASTKLIDLVERTLQGMRTGEVGHNLRVQSINTYERQLSLLRGEREEAALGNLELSDCTITVVHSWLEQLSRRTPTNGKQTKALLSHAFDLAMRHGVDLWATNPARGAKLHVKQDDSGPVALSLSDIAAIWDNVQAWQTDRKKTDLVGIVGALMATGFRPQEVLGLQWADVDLSASPATVTLTGTLVRQDGKLVRQGYTKTKAGFRVVKLPNWFREMLLDRAVNADSLLVFPNERGGMLDIVNVRTRWREARGAAFSHVMLKSFRSSVATAIERASGVEDAARQLGHTSPAITARHYVAIAADAGDNTAILELFAPGAREM</sequence>
<protein>
    <submittedName>
        <fullName evidence="5">Integrase</fullName>
    </submittedName>
</protein>
<dbReference type="PANTHER" id="PTHR30349">
    <property type="entry name" value="PHAGE INTEGRASE-RELATED"/>
    <property type="match status" value="1"/>
</dbReference>
<keyword evidence="2" id="KW-0238">DNA-binding</keyword>
<comment type="caution">
    <text evidence="5">The sequence shown here is derived from an EMBL/GenBank/DDBJ whole genome shotgun (WGS) entry which is preliminary data.</text>
</comment>
<dbReference type="PROSITE" id="PS51898">
    <property type="entry name" value="TYR_RECOMBINASE"/>
    <property type="match status" value="1"/>
</dbReference>
<name>A0A540R9N6_9CORY</name>
<dbReference type="GO" id="GO:0003677">
    <property type="term" value="F:DNA binding"/>
    <property type="evidence" value="ECO:0007669"/>
    <property type="project" value="UniProtKB-KW"/>
</dbReference>
<dbReference type="InterPro" id="IPR011010">
    <property type="entry name" value="DNA_brk_join_enz"/>
</dbReference>
<gene>
    <name evidence="5" type="ORF">EJK80_02390</name>
</gene>
<dbReference type="InterPro" id="IPR002104">
    <property type="entry name" value="Integrase_catalytic"/>
</dbReference>
<reference evidence="5 6" key="1">
    <citation type="submission" date="2019-06" db="EMBL/GenBank/DDBJ databases">
        <title>Draft genome of C. phoceense Strain 272.</title>
        <authorList>
            <person name="Pacheco L.G.C."/>
            <person name="Barberis C.M."/>
            <person name="Almuzara M.N."/>
            <person name="Traglia G.M."/>
            <person name="Santos C.S."/>
            <person name="Rocha D.J.P.G."/>
            <person name="Aguiar E.R.G.R."/>
            <person name="Vay C.A."/>
        </authorList>
    </citation>
    <scope>NUCLEOTIDE SEQUENCE [LARGE SCALE GENOMIC DNA]</scope>
    <source>
        <strain evidence="5 6">272</strain>
    </source>
</reference>
<evidence type="ECO:0000313" key="6">
    <source>
        <dbReference type="Proteomes" id="UP000318080"/>
    </source>
</evidence>
<dbReference type="SUPFAM" id="SSF56349">
    <property type="entry name" value="DNA breaking-rejoining enzymes"/>
    <property type="match status" value="1"/>
</dbReference>
<dbReference type="Gene3D" id="1.10.150.130">
    <property type="match status" value="1"/>
</dbReference>
<keyword evidence="3" id="KW-0233">DNA recombination</keyword>
<keyword evidence="6" id="KW-1185">Reference proteome</keyword>
<evidence type="ECO:0000256" key="1">
    <source>
        <dbReference type="ARBA" id="ARBA00008857"/>
    </source>
</evidence>
<dbReference type="Gene3D" id="1.10.443.10">
    <property type="entry name" value="Intergrase catalytic core"/>
    <property type="match status" value="1"/>
</dbReference>
<dbReference type="PANTHER" id="PTHR30349:SF64">
    <property type="entry name" value="PROPHAGE INTEGRASE INTD-RELATED"/>
    <property type="match status" value="1"/>
</dbReference>
<dbReference type="EMBL" id="VHIR01000002">
    <property type="protein sequence ID" value="TQE44446.1"/>
    <property type="molecule type" value="Genomic_DNA"/>
</dbReference>
<dbReference type="AlphaFoldDB" id="A0A540R9N6"/>
<comment type="similarity">
    <text evidence="1">Belongs to the 'phage' integrase family.</text>
</comment>
<dbReference type="Pfam" id="PF00589">
    <property type="entry name" value="Phage_integrase"/>
    <property type="match status" value="1"/>
</dbReference>
<dbReference type="GO" id="GO:0015074">
    <property type="term" value="P:DNA integration"/>
    <property type="evidence" value="ECO:0007669"/>
    <property type="project" value="InterPro"/>
</dbReference>